<keyword evidence="2" id="KW-1185">Reference proteome</keyword>
<protein>
    <submittedName>
        <fullName evidence="1">Uncharacterized protein</fullName>
    </submittedName>
</protein>
<organism evidence="1 2">
    <name type="scientific">Sclerotinia nivalis</name>
    <dbReference type="NCBI Taxonomy" id="352851"/>
    <lineage>
        <taxon>Eukaryota</taxon>
        <taxon>Fungi</taxon>
        <taxon>Dikarya</taxon>
        <taxon>Ascomycota</taxon>
        <taxon>Pezizomycotina</taxon>
        <taxon>Leotiomycetes</taxon>
        <taxon>Helotiales</taxon>
        <taxon>Sclerotiniaceae</taxon>
        <taxon>Sclerotinia</taxon>
    </lineage>
</organism>
<proteinExistence type="predicted"/>
<accession>A0A9X0AB79</accession>
<dbReference type="EMBL" id="JAPEIS010000015">
    <property type="protein sequence ID" value="KAJ8059003.1"/>
    <property type="molecule type" value="Genomic_DNA"/>
</dbReference>
<sequence>MVFVPEFDFMNLNFASLVAPQEKCFEYTGRSQLVQHVTGATAAQGNILPIVPSIHCNYPSEFERTAILDDYRSYTQNTEEPSLSYLT</sequence>
<dbReference type="AlphaFoldDB" id="A0A9X0AB79"/>
<name>A0A9X0AB79_9HELO</name>
<dbReference type="OrthoDB" id="3547977at2759"/>
<evidence type="ECO:0000313" key="2">
    <source>
        <dbReference type="Proteomes" id="UP001152300"/>
    </source>
</evidence>
<dbReference type="Proteomes" id="UP001152300">
    <property type="component" value="Unassembled WGS sequence"/>
</dbReference>
<evidence type="ECO:0000313" key="1">
    <source>
        <dbReference type="EMBL" id="KAJ8059003.1"/>
    </source>
</evidence>
<comment type="caution">
    <text evidence="1">The sequence shown here is derived from an EMBL/GenBank/DDBJ whole genome shotgun (WGS) entry which is preliminary data.</text>
</comment>
<gene>
    <name evidence="1" type="ORF">OCU04_011985</name>
</gene>
<reference evidence="1" key="1">
    <citation type="submission" date="2022-11" db="EMBL/GenBank/DDBJ databases">
        <title>Genome Resource of Sclerotinia nivalis Strain SnTB1, a Plant Pathogen Isolated from American Ginseng.</title>
        <authorList>
            <person name="Fan S."/>
        </authorList>
    </citation>
    <scope>NUCLEOTIDE SEQUENCE</scope>
    <source>
        <strain evidence="1">SnTB1</strain>
    </source>
</reference>